<keyword evidence="13" id="KW-0496">Mitochondrion</keyword>
<feature type="transmembrane region" description="Helical" evidence="14">
    <location>
        <begin position="231"/>
        <end position="248"/>
    </location>
</feature>
<dbReference type="GO" id="GO:0140358">
    <property type="term" value="F:P-type transmembrane transporter activity"/>
    <property type="evidence" value="ECO:0007669"/>
    <property type="project" value="InterPro"/>
</dbReference>
<dbReference type="InterPro" id="IPR014039">
    <property type="entry name" value="Transl_elong_EFTs/EF1B_dimer"/>
</dbReference>
<dbReference type="Gene3D" id="1.10.286.20">
    <property type="match status" value="1"/>
</dbReference>
<comment type="subcellular location">
    <subcellularLocation>
        <location evidence="1">Membrane</location>
        <topology evidence="1">Multi-pass membrane protein</topology>
    </subcellularLocation>
    <subcellularLocation>
        <location evidence="13">Mitochondrion</location>
    </subcellularLocation>
</comment>
<dbReference type="Pfam" id="PF00889">
    <property type="entry name" value="EF_TS"/>
    <property type="match status" value="1"/>
</dbReference>
<dbReference type="GO" id="GO:0016020">
    <property type="term" value="C:membrane"/>
    <property type="evidence" value="ECO:0007669"/>
    <property type="project" value="UniProtKB-SubCell"/>
</dbReference>
<dbReference type="SUPFAM" id="SSF56784">
    <property type="entry name" value="HAD-like"/>
    <property type="match status" value="1"/>
</dbReference>
<dbReference type="PANTHER" id="PTHR45630">
    <property type="entry name" value="CATION-TRANSPORTING ATPASE-RELATED"/>
    <property type="match status" value="1"/>
</dbReference>
<evidence type="ECO:0000256" key="5">
    <source>
        <dbReference type="ARBA" id="ARBA00022741"/>
    </source>
</evidence>
<organism evidence="16 17">
    <name type="scientific">Phytophthora fragariaefolia</name>
    <dbReference type="NCBI Taxonomy" id="1490495"/>
    <lineage>
        <taxon>Eukaryota</taxon>
        <taxon>Sar</taxon>
        <taxon>Stramenopiles</taxon>
        <taxon>Oomycota</taxon>
        <taxon>Peronosporomycetes</taxon>
        <taxon>Peronosporales</taxon>
        <taxon>Peronosporaceae</taxon>
        <taxon>Phytophthora</taxon>
    </lineage>
</organism>
<dbReference type="SUPFAM" id="SSF46934">
    <property type="entry name" value="UBA-like"/>
    <property type="match status" value="1"/>
</dbReference>
<keyword evidence="4" id="KW-0479">Metal-binding</keyword>
<dbReference type="InterPro" id="IPR036412">
    <property type="entry name" value="HAD-like_sf"/>
</dbReference>
<keyword evidence="3 14" id="KW-0812">Transmembrane</keyword>
<evidence type="ECO:0000256" key="4">
    <source>
        <dbReference type="ARBA" id="ARBA00022723"/>
    </source>
</evidence>
<dbReference type="SUPFAM" id="SSF81665">
    <property type="entry name" value="Calcium ATPase, transmembrane domain M"/>
    <property type="match status" value="1"/>
</dbReference>
<keyword evidence="8" id="KW-0460">Magnesium</keyword>
<evidence type="ECO:0000256" key="3">
    <source>
        <dbReference type="ARBA" id="ARBA00022692"/>
    </source>
</evidence>
<dbReference type="AlphaFoldDB" id="A0A9W6XSD6"/>
<keyword evidence="11 14" id="KW-1133">Transmembrane helix</keyword>
<feature type="domain" description="Translation elongation factor EFTs/EF1B dimerisation" evidence="15">
    <location>
        <begin position="385"/>
        <end position="616"/>
    </location>
</feature>
<dbReference type="InterPro" id="IPR009060">
    <property type="entry name" value="UBA-like_sf"/>
</dbReference>
<evidence type="ECO:0000256" key="8">
    <source>
        <dbReference type="ARBA" id="ARBA00022842"/>
    </source>
</evidence>
<keyword evidence="12 14" id="KW-0472">Membrane</keyword>
<dbReference type="InterPro" id="IPR006544">
    <property type="entry name" value="P-type_TPase_V"/>
</dbReference>
<sequence>MTPDGKVECVKLHMETGAVTGMCGDGGNDCGALRFAHAGVALSDAEASVVSPFTSKEKTIQSVVDLCREGRCSVATSFASVKLLVVYGLISSVMWGFQSFHNVVVSQWCWILTDGVSMLCFSYAITLAKPLSELQAVRPTSSLIGPTTLLSIFGQQAINVTFLSCGVHMLTSEVWYCPFSIENVDMTKWWLIGDNHLSTLFFFTIIFQQHTAAWVFSFGSRYRQAIWDNRLLMFLFAAALTLDFYLLLGEPSALTDQFRISSSTNVVGLPDIPMPKSFRVKYLGIIVGNMFSCILFEYVVVLGPVRSHFRSNTYKPDIEAVKKLRAESQAPLKDVRAALVATSGDFPAAFEWLRKKGIASASKKAGRATAEGLVGVQVADGGLAAAMVEVNSETDFVAMNDKFQALVSSVAGALAQPAADAELVTQLPTDKLARVHVDGATVADKVPELVGVVGENVVATRAVQFQLEQGTICSYLHNVAAPGLGRAGALVALQFPSKAASAEQVAGVKELGHRLAMHIVAAKPRFLSRETVPEALVEKERAFLADQVKDSGKPAHIVAKMTEGRLNKFFGEFTLLEQDHFIEEGNPKVGAFVAEQAKKLGVDVTVAAYERFEVGESKDEEA</sequence>
<dbReference type="Gene3D" id="3.40.50.1000">
    <property type="entry name" value="HAD superfamily/HAD-like"/>
    <property type="match status" value="1"/>
</dbReference>
<dbReference type="NCBIfam" id="TIGR00116">
    <property type="entry name" value="tsf"/>
    <property type="match status" value="1"/>
</dbReference>
<evidence type="ECO:0000256" key="10">
    <source>
        <dbReference type="ARBA" id="ARBA00022967"/>
    </source>
</evidence>
<keyword evidence="7" id="KW-0067">ATP-binding</keyword>
<dbReference type="InterPro" id="IPR023298">
    <property type="entry name" value="ATPase_P-typ_TM_dom_sf"/>
</dbReference>
<evidence type="ECO:0000256" key="7">
    <source>
        <dbReference type="ARBA" id="ARBA00022840"/>
    </source>
</evidence>
<feature type="transmembrane region" description="Helical" evidence="14">
    <location>
        <begin position="78"/>
        <end position="98"/>
    </location>
</feature>
<keyword evidence="5" id="KW-0547">Nucleotide-binding</keyword>
<evidence type="ECO:0000256" key="2">
    <source>
        <dbReference type="ARBA" id="ARBA00005532"/>
    </source>
</evidence>
<dbReference type="GO" id="GO:0019829">
    <property type="term" value="F:ATPase-coupled monoatomic cation transmembrane transporter activity"/>
    <property type="evidence" value="ECO:0007669"/>
    <property type="project" value="TreeGrafter"/>
</dbReference>
<dbReference type="Gene3D" id="1.10.8.10">
    <property type="entry name" value="DNA helicase RuvA subunit, C-terminal domain"/>
    <property type="match status" value="1"/>
</dbReference>
<evidence type="ECO:0000256" key="13">
    <source>
        <dbReference type="HAMAP-Rule" id="MF_03135"/>
    </source>
</evidence>
<dbReference type="PANTHER" id="PTHR45630:SF11">
    <property type="entry name" value="CATION-TRANSPORTING P-TYPE ATPASE N-TERMINAL DOMAIN-CONTAINING PROTEIN"/>
    <property type="match status" value="1"/>
</dbReference>
<dbReference type="OrthoDB" id="277235at2759"/>
<dbReference type="PROSITE" id="PS01229">
    <property type="entry name" value="COF_2"/>
    <property type="match status" value="1"/>
</dbReference>
<dbReference type="InterPro" id="IPR036402">
    <property type="entry name" value="EF-Ts_dimer_sf"/>
</dbReference>
<evidence type="ECO:0000259" key="15">
    <source>
        <dbReference type="Pfam" id="PF00889"/>
    </source>
</evidence>
<proteinExistence type="inferred from homology"/>
<comment type="caution">
    <text evidence="16">The sequence shown here is derived from an EMBL/GenBank/DDBJ whole genome shotgun (WGS) entry which is preliminary data.</text>
</comment>
<evidence type="ECO:0000256" key="6">
    <source>
        <dbReference type="ARBA" id="ARBA00022768"/>
    </source>
</evidence>
<dbReference type="GO" id="GO:0005524">
    <property type="term" value="F:ATP binding"/>
    <property type="evidence" value="ECO:0007669"/>
    <property type="project" value="UniProtKB-KW"/>
</dbReference>
<comment type="function">
    <text evidence="13">Associates with the EF-Tu.GDP complex and induces the exchange of GDP to GTP. It remains bound to the aminoacyl-tRNA.EF-Tu.GTP complex up to the GTP hydrolysis stage on the ribosome.</text>
</comment>
<evidence type="ECO:0000256" key="11">
    <source>
        <dbReference type="ARBA" id="ARBA00022989"/>
    </source>
</evidence>
<reference evidence="16" key="1">
    <citation type="submission" date="2023-04" db="EMBL/GenBank/DDBJ databases">
        <title>Phytophthora fragariaefolia NBRC 109709.</title>
        <authorList>
            <person name="Ichikawa N."/>
            <person name="Sato H."/>
            <person name="Tonouchi N."/>
        </authorList>
    </citation>
    <scope>NUCLEOTIDE SEQUENCE</scope>
    <source>
        <strain evidence="16">NBRC 109709</strain>
    </source>
</reference>
<dbReference type="InterPro" id="IPR023214">
    <property type="entry name" value="HAD_sf"/>
</dbReference>
<dbReference type="CDD" id="cd14275">
    <property type="entry name" value="UBA_EF-Ts"/>
    <property type="match status" value="1"/>
</dbReference>
<dbReference type="InterPro" id="IPR001816">
    <property type="entry name" value="Transl_elong_EFTs/EF1B"/>
</dbReference>
<dbReference type="EMBL" id="BSXT01001886">
    <property type="protein sequence ID" value="GMF45829.1"/>
    <property type="molecule type" value="Genomic_DNA"/>
</dbReference>
<dbReference type="HAMAP" id="MF_00050">
    <property type="entry name" value="EF_Ts"/>
    <property type="match status" value="1"/>
</dbReference>
<comment type="similarity">
    <text evidence="2 13">Belongs to the EF-Ts family.</text>
</comment>
<keyword evidence="9 13" id="KW-0648">Protein biosynthesis</keyword>
<dbReference type="Gene3D" id="3.30.479.20">
    <property type="entry name" value="Elongation factor Ts, dimerisation domain"/>
    <property type="match status" value="2"/>
</dbReference>
<dbReference type="GO" id="GO:0046872">
    <property type="term" value="F:metal ion binding"/>
    <property type="evidence" value="ECO:0007669"/>
    <property type="project" value="UniProtKB-KW"/>
</dbReference>
<evidence type="ECO:0000256" key="1">
    <source>
        <dbReference type="ARBA" id="ARBA00004141"/>
    </source>
</evidence>
<keyword evidence="6 13" id="KW-0251">Elongation factor</keyword>
<name>A0A9W6XSD6_9STRA</name>
<dbReference type="GO" id="GO:0003746">
    <property type="term" value="F:translation elongation factor activity"/>
    <property type="evidence" value="ECO:0007669"/>
    <property type="project" value="UniProtKB-UniRule"/>
</dbReference>
<evidence type="ECO:0000256" key="14">
    <source>
        <dbReference type="SAM" id="Phobius"/>
    </source>
</evidence>
<feature type="transmembrane region" description="Helical" evidence="14">
    <location>
        <begin position="282"/>
        <end position="305"/>
    </location>
</feature>
<protein>
    <recommendedName>
        <fullName evidence="13">Elongation factor Ts, mitochondrial</fullName>
        <shortName evidence="13">EF-Ts</shortName>
        <shortName evidence="13">EF-TsMt</shortName>
    </recommendedName>
</protein>
<feature type="transmembrane region" description="Helical" evidence="14">
    <location>
        <begin position="200"/>
        <end position="219"/>
    </location>
</feature>
<evidence type="ECO:0000256" key="9">
    <source>
        <dbReference type="ARBA" id="ARBA00022917"/>
    </source>
</evidence>
<evidence type="ECO:0000256" key="12">
    <source>
        <dbReference type="ARBA" id="ARBA00023136"/>
    </source>
</evidence>
<keyword evidence="10" id="KW-1278">Translocase</keyword>
<accession>A0A9W6XSD6</accession>
<gene>
    <name evidence="16" type="ORF">Pfra01_001659900</name>
</gene>
<dbReference type="GO" id="GO:0005739">
    <property type="term" value="C:mitochondrion"/>
    <property type="evidence" value="ECO:0007669"/>
    <property type="project" value="UniProtKB-SubCell"/>
</dbReference>
<keyword evidence="17" id="KW-1185">Reference proteome</keyword>
<dbReference type="FunFam" id="1.10.8.10:FF:000001">
    <property type="entry name" value="Elongation factor Ts"/>
    <property type="match status" value="1"/>
</dbReference>
<dbReference type="SUPFAM" id="SSF54713">
    <property type="entry name" value="Elongation factor Ts (EF-Ts), dimerisation domain"/>
    <property type="match status" value="1"/>
</dbReference>
<evidence type="ECO:0000313" key="17">
    <source>
        <dbReference type="Proteomes" id="UP001165121"/>
    </source>
</evidence>
<dbReference type="Proteomes" id="UP001165121">
    <property type="component" value="Unassembled WGS sequence"/>
</dbReference>
<dbReference type="FunFam" id="1.10.286.20:FF:000001">
    <property type="entry name" value="Elongation factor Ts"/>
    <property type="match status" value="1"/>
</dbReference>
<evidence type="ECO:0000313" key="16">
    <source>
        <dbReference type="EMBL" id="GMF45829.1"/>
    </source>
</evidence>